<dbReference type="PROSITE" id="PS50883">
    <property type="entry name" value="EAL"/>
    <property type="match status" value="1"/>
</dbReference>
<dbReference type="InterPro" id="IPR001610">
    <property type="entry name" value="PAC"/>
</dbReference>
<dbReference type="Proteomes" id="UP000198809">
    <property type="component" value="Unassembled WGS sequence"/>
</dbReference>
<dbReference type="Pfam" id="PF13426">
    <property type="entry name" value="PAS_9"/>
    <property type="match status" value="1"/>
</dbReference>
<dbReference type="SUPFAM" id="SSF141868">
    <property type="entry name" value="EAL domain-like"/>
    <property type="match status" value="1"/>
</dbReference>
<dbReference type="EMBL" id="CP076607">
    <property type="protein sequence ID" value="QWU16574.1"/>
    <property type="molecule type" value="Genomic_DNA"/>
</dbReference>
<dbReference type="Gene3D" id="3.20.20.450">
    <property type="entry name" value="EAL domain"/>
    <property type="match status" value="1"/>
</dbReference>
<sequence length="1038" mass="118997">MRRFKVILLFFILLILLPDAAYAAREEVVYKAELDYPPYKYIQNEYLTGFDIDLTNMIFGKQDYLVHYGSDSWSKVYQQLRDGEIDTAGMMAVTEERKKDVLFSSPVMKIRISVYARQDLKDDIDLEHLGNYKVGVGAGQYTEDVLRKRLGVPGYTAYPTVAEALNALGRGDIDLLFENQTVVDYLIVEEGLTDSIIHKMRNLYPADVAYGVSKTSRELVPYINDRLKQLKQSGAFEELYQQYFFEHSEDYRNRMHLKTIAWIVIGCCLLAVGAFLLRMYINHLRRIIQAEQQFFEDMIEHTGVLVWAVYEDRTVLRLNKYGEKVIGLREKEIIGKSLDDVVVRVPGGNRMIELLCRAALKDFVSHVEFQIPDGVSEGRYFTFRTTLIKGLGGGNSKAFVLIGIDIDESKRNELELQHSYRKLEATHLELATAKEELQDQNGKLSYSEQRFRLAVEASGAFLWEYDHEKQGHWVSERWYEVMGYKQDEIDLSVETVLGLIHPDDRERASKAREEHLAGLTPLYESEYRMRTKSGHYFWFEVRGKATYDKGEGIQLFLGSLIDISNRKQMELKLSGSYQELEATYEQLAATQQELVDQYDTLLENQRKMHHLAYFDSLSHLPNRLFLLETMEEYFGRPGGSAALLFVDTDNFKYINDTMGHKFGDILICQVSERLQSIIVRDGSMLSRLGGDEFVVFLKNIEEHKEVLALAEQLLLEFRRPFEIGESSVYVSASIGISFYPEDGNTTEEILKNADVAMYRAKEAGKGVYAVYDRGMHTEFNERVVIEKHLRSALDNEEFELFYQPQVDLLTGAISGFEALIRWNSPVLGFVSPLSFIKIAEDSRLIIPIGEWVLRKACHFMSGLCQQKNNCYKIAVNISVIQLLQDDFIETVLNVLSESGISPGCLELEITETVFIESFERIVGKLEYLKMQGIRIALDDFGTGYSSLSYLQQLPITTLKMDKAFIDPLSDDSYSQSFIRTMVSLGHEMGLEVVAEGVEDSSQLVILEEAGCDKVQGYLFSRPLSQRNTQELMRRHKLD</sequence>
<dbReference type="AlphaFoldDB" id="A0A1H8PHU5"/>
<feature type="domain" description="PAS" evidence="4">
    <location>
        <begin position="291"/>
        <end position="338"/>
    </location>
</feature>
<feature type="domain" description="PAS" evidence="4">
    <location>
        <begin position="447"/>
        <end position="519"/>
    </location>
</feature>
<evidence type="ECO:0000313" key="10">
    <source>
        <dbReference type="Proteomes" id="UP000198809"/>
    </source>
</evidence>
<dbReference type="SMART" id="SM00091">
    <property type="entry name" value="PAS"/>
    <property type="match status" value="3"/>
</dbReference>
<evidence type="ECO:0000313" key="8">
    <source>
        <dbReference type="EMBL" id="QWU16574.1"/>
    </source>
</evidence>
<dbReference type="InterPro" id="IPR001638">
    <property type="entry name" value="Solute-binding_3/MltF_N"/>
</dbReference>
<dbReference type="InterPro" id="IPR000700">
    <property type="entry name" value="PAS-assoc_C"/>
</dbReference>
<dbReference type="InterPro" id="IPR043128">
    <property type="entry name" value="Rev_trsase/Diguanyl_cyclase"/>
</dbReference>
<dbReference type="PANTHER" id="PTHR44757">
    <property type="entry name" value="DIGUANYLATE CYCLASE DGCP"/>
    <property type="match status" value="1"/>
</dbReference>
<evidence type="ECO:0000259" key="6">
    <source>
        <dbReference type="PROSITE" id="PS50883"/>
    </source>
</evidence>
<organism evidence="9 10">
    <name type="scientific">Paenibacillus sophorae</name>
    <dbReference type="NCBI Taxonomy" id="1333845"/>
    <lineage>
        <taxon>Bacteria</taxon>
        <taxon>Bacillati</taxon>
        <taxon>Bacillota</taxon>
        <taxon>Bacilli</taxon>
        <taxon>Bacillales</taxon>
        <taxon>Paenibacillaceae</taxon>
        <taxon>Paenibacillus</taxon>
    </lineage>
</organism>
<evidence type="ECO:0000313" key="9">
    <source>
        <dbReference type="EMBL" id="SEO41238.1"/>
    </source>
</evidence>
<dbReference type="InterPro" id="IPR000014">
    <property type="entry name" value="PAS"/>
</dbReference>
<dbReference type="Gene3D" id="3.40.190.10">
    <property type="entry name" value="Periplasmic binding protein-like II"/>
    <property type="match status" value="2"/>
</dbReference>
<dbReference type="SUPFAM" id="SSF55073">
    <property type="entry name" value="Nucleotide cyclase"/>
    <property type="match status" value="1"/>
</dbReference>
<dbReference type="Pfam" id="PF00990">
    <property type="entry name" value="GGDEF"/>
    <property type="match status" value="1"/>
</dbReference>
<evidence type="ECO:0000259" key="5">
    <source>
        <dbReference type="PROSITE" id="PS50113"/>
    </source>
</evidence>
<feature type="coiled-coil region" evidence="1">
    <location>
        <begin position="577"/>
        <end position="604"/>
    </location>
</feature>
<keyword evidence="2" id="KW-0472">Membrane</keyword>
<dbReference type="PROSITE" id="PS50113">
    <property type="entry name" value="PAC"/>
    <property type="match status" value="1"/>
</dbReference>
<gene>
    <name evidence="8" type="ORF">KP014_04925</name>
    <name evidence="9" type="ORF">SAMN04487895_107201</name>
</gene>
<dbReference type="EMBL" id="FODH01000007">
    <property type="protein sequence ID" value="SEO41238.1"/>
    <property type="molecule type" value="Genomic_DNA"/>
</dbReference>
<name>A0A1H8PHU5_9BACL</name>
<dbReference type="RefSeq" id="WP_051499914.1">
    <property type="nucleotide sequence ID" value="NZ_CP076607.1"/>
</dbReference>
<accession>A0A1H8PHU5</accession>
<dbReference type="Gene3D" id="3.30.450.20">
    <property type="entry name" value="PAS domain"/>
    <property type="match status" value="2"/>
</dbReference>
<reference evidence="8 11" key="2">
    <citation type="submission" date="2021-06" db="EMBL/GenBank/DDBJ databases">
        <title>Whole genome sequence of Paenibacillus sophorae DSM23020 for comparative genomics.</title>
        <authorList>
            <person name="Kim M.-J."/>
            <person name="Lee G."/>
            <person name="Shin J.-H."/>
        </authorList>
    </citation>
    <scope>NUCLEOTIDE SEQUENCE [LARGE SCALE GENOMIC DNA]</scope>
    <source>
        <strain evidence="8 11">DSM 23020</strain>
    </source>
</reference>
<dbReference type="PROSITE" id="PS50112">
    <property type="entry name" value="PAS"/>
    <property type="match status" value="2"/>
</dbReference>
<evidence type="ECO:0000256" key="1">
    <source>
        <dbReference type="SAM" id="Coils"/>
    </source>
</evidence>
<dbReference type="CDD" id="cd01949">
    <property type="entry name" value="GGDEF"/>
    <property type="match status" value="1"/>
</dbReference>
<dbReference type="PANTHER" id="PTHR44757:SF2">
    <property type="entry name" value="BIOFILM ARCHITECTURE MAINTENANCE PROTEIN MBAA"/>
    <property type="match status" value="1"/>
</dbReference>
<keyword evidence="1" id="KW-0175">Coiled coil</keyword>
<dbReference type="CDD" id="cd00130">
    <property type="entry name" value="PAS"/>
    <property type="match status" value="1"/>
</dbReference>
<dbReference type="SMART" id="SM00062">
    <property type="entry name" value="PBPb"/>
    <property type="match status" value="1"/>
</dbReference>
<dbReference type="CDD" id="cd01948">
    <property type="entry name" value="EAL"/>
    <property type="match status" value="1"/>
</dbReference>
<keyword evidence="2" id="KW-0812">Transmembrane</keyword>
<keyword evidence="2" id="KW-1133">Transmembrane helix</keyword>
<feature type="signal peptide" evidence="3">
    <location>
        <begin position="1"/>
        <end position="23"/>
    </location>
</feature>
<dbReference type="SMART" id="SM00086">
    <property type="entry name" value="PAC"/>
    <property type="match status" value="1"/>
</dbReference>
<keyword evidence="3" id="KW-0732">Signal</keyword>
<evidence type="ECO:0000256" key="3">
    <source>
        <dbReference type="SAM" id="SignalP"/>
    </source>
</evidence>
<dbReference type="InterPro" id="IPR052155">
    <property type="entry name" value="Biofilm_reg_signaling"/>
</dbReference>
<reference evidence="9 10" key="1">
    <citation type="submission" date="2016-10" db="EMBL/GenBank/DDBJ databases">
        <authorList>
            <person name="de Groot N.N."/>
        </authorList>
    </citation>
    <scope>NUCLEOTIDE SEQUENCE [LARGE SCALE GENOMIC DNA]</scope>
    <source>
        <strain evidence="9 10">CGMCC 1.10238</strain>
    </source>
</reference>
<feature type="transmembrane region" description="Helical" evidence="2">
    <location>
        <begin position="260"/>
        <end position="281"/>
    </location>
</feature>
<dbReference type="InterPro" id="IPR029787">
    <property type="entry name" value="Nucleotide_cyclase"/>
</dbReference>
<dbReference type="InterPro" id="IPR035965">
    <property type="entry name" value="PAS-like_dom_sf"/>
</dbReference>
<dbReference type="Pfam" id="PF00563">
    <property type="entry name" value="EAL"/>
    <property type="match status" value="1"/>
</dbReference>
<feature type="domain" description="EAL" evidence="6">
    <location>
        <begin position="782"/>
        <end position="1036"/>
    </location>
</feature>
<evidence type="ECO:0000259" key="7">
    <source>
        <dbReference type="PROSITE" id="PS50887"/>
    </source>
</evidence>
<proteinExistence type="predicted"/>
<dbReference type="SMART" id="SM00267">
    <property type="entry name" value="GGDEF"/>
    <property type="match status" value="1"/>
</dbReference>
<feature type="domain" description="PAC" evidence="5">
    <location>
        <begin position="523"/>
        <end position="575"/>
    </location>
</feature>
<dbReference type="InterPro" id="IPR035919">
    <property type="entry name" value="EAL_sf"/>
</dbReference>
<dbReference type="Proteomes" id="UP000683429">
    <property type="component" value="Chromosome"/>
</dbReference>
<dbReference type="SMART" id="SM00052">
    <property type="entry name" value="EAL"/>
    <property type="match status" value="1"/>
</dbReference>
<evidence type="ECO:0000259" key="4">
    <source>
        <dbReference type="PROSITE" id="PS50112"/>
    </source>
</evidence>
<feature type="chain" id="PRO_5011663193" evidence="3">
    <location>
        <begin position="24"/>
        <end position="1038"/>
    </location>
</feature>
<dbReference type="SUPFAM" id="SSF53850">
    <property type="entry name" value="Periplasmic binding protein-like II"/>
    <property type="match status" value="1"/>
</dbReference>
<protein>
    <submittedName>
        <fullName evidence="8">EAL domain-containing protein</fullName>
    </submittedName>
    <submittedName>
        <fullName evidence="9">PAS domain S-box-containing protein/diguanylate cyclase (GGDEF) domain-containing protein</fullName>
    </submittedName>
</protein>
<feature type="domain" description="GGDEF" evidence="7">
    <location>
        <begin position="639"/>
        <end position="773"/>
    </location>
</feature>
<dbReference type="SUPFAM" id="SSF55785">
    <property type="entry name" value="PYP-like sensor domain (PAS domain)"/>
    <property type="match status" value="2"/>
</dbReference>
<dbReference type="NCBIfam" id="TIGR00254">
    <property type="entry name" value="GGDEF"/>
    <property type="match status" value="1"/>
</dbReference>
<evidence type="ECO:0000256" key="2">
    <source>
        <dbReference type="SAM" id="Phobius"/>
    </source>
</evidence>
<dbReference type="Gene3D" id="3.30.70.270">
    <property type="match status" value="1"/>
</dbReference>
<dbReference type="Pfam" id="PF08447">
    <property type="entry name" value="PAS_3"/>
    <property type="match status" value="1"/>
</dbReference>
<evidence type="ECO:0000313" key="11">
    <source>
        <dbReference type="Proteomes" id="UP000683429"/>
    </source>
</evidence>
<dbReference type="STRING" id="1333845.SAMN04487895_107201"/>
<dbReference type="NCBIfam" id="TIGR00229">
    <property type="entry name" value="sensory_box"/>
    <property type="match status" value="2"/>
</dbReference>
<dbReference type="InterPro" id="IPR013655">
    <property type="entry name" value="PAS_fold_3"/>
</dbReference>
<keyword evidence="11" id="KW-1185">Reference proteome</keyword>
<dbReference type="InterPro" id="IPR000160">
    <property type="entry name" value="GGDEF_dom"/>
</dbReference>
<dbReference type="PROSITE" id="PS50887">
    <property type="entry name" value="GGDEF"/>
    <property type="match status" value="1"/>
</dbReference>
<dbReference type="InterPro" id="IPR001633">
    <property type="entry name" value="EAL_dom"/>
</dbReference>
<dbReference type="Pfam" id="PF00497">
    <property type="entry name" value="SBP_bac_3"/>
    <property type="match status" value="1"/>
</dbReference>